<dbReference type="Proteomes" id="UP000094243">
    <property type="component" value="Unassembled WGS sequence"/>
</dbReference>
<proteinExistence type="predicted"/>
<evidence type="ECO:0000313" key="2">
    <source>
        <dbReference type="Proteomes" id="UP000094243"/>
    </source>
</evidence>
<accession>A0A1E3R4T1</accession>
<dbReference type="SUPFAM" id="SSF54637">
    <property type="entry name" value="Thioesterase/thiol ester dehydrase-isomerase"/>
    <property type="match status" value="1"/>
</dbReference>
<organism evidence="1 2">
    <name type="scientific">Mycolicibacterium holsaticum</name>
    <dbReference type="NCBI Taxonomy" id="152142"/>
    <lineage>
        <taxon>Bacteria</taxon>
        <taxon>Bacillati</taxon>
        <taxon>Actinomycetota</taxon>
        <taxon>Actinomycetes</taxon>
        <taxon>Mycobacteriales</taxon>
        <taxon>Mycobacteriaceae</taxon>
        <taxon>Mycolicibacterium</taxon>
    </lineage>
</organism>
<dbReference type="InterPro" id="IPR029069">
    <property type="entry name" value="HotDog_dom_sf"/>
</dbReference>
<dbReference type="EMBL" id="MIGZ01000231">
    <property type="protein sequence ID" value="ODQ84844.1"/>
    <property type="molecule type" value="Genomic_DNA"/>
</dbReference>
<protein>
    <recommendedName>
        <fullName evidence="3">Thioesterase</fullName>
    </recommendedName>
</protein>
<evidence type="ECO:0000313" key="1">
    <source>
        <dbReference type="EMBL" id="ODQ84844.1"/>
    </source>
</evidence>
<name>A0A1E3R4T1_9MYCO</name>
<reference evidence="2" key="1">
    <citation type="submission" date="2016-09" db="EMBL/GenBank/DDBJ databases">
        <authorList>
            <person name="Greninger A.L."/>
            <person name="Jerome K.R."/>
            <person name="Mcnair B."/>
            <person name="Wallis C."/>
            <person name="Fang F."/>
        </authorList>
    </citation>
    <scope>NUCLEOTIDE SEQUENCE [LARGE SCALE GENOMIC DNA]</scope>
    <source>
        <strain evidence="2">M7</strain>
    </source>
</reference>
<keyword evidence="2" id="KW-1185">Reference proteome</keyword>
<dbReference type="AlphaFoldDB" id="A0A1E3R4T1"/>
<comment type="caution">
    <text evidence="1">The sequence shown here is derived from an EMBL/GenBank/DDBJ whole genome shotgun (WGS) entry which is preliminary data.</text>
</comment>
<dbReference type="Pfam" id="PF13279">
    <property type="entry name" value="4HBT_2"/>
    <property type="match status" value="1"/>
</dbReference>
<evidence type="ECO:0008006" key="3">
    <source>
        <dbReference type="Google" id="ProtNLM"/>
    </source>
</evidence>
<gene>
    <name evidence="1" type="ORF">BHQ17_25680</name>
</gene>
<sequence>MVSGIDLAAMLHDAANDLVAELFGAADLNSLAKLVIRPVLRGISAVFDAPLTPGTPVIVGATLESLSRRSFELRTGAWMAQTRELVAHGGAAFVVVDAKSRKAVAVPENVTDALRRLRPALSASAKTSDNQ</sequence>
<dbReference type="Gene3D" id="3.10.129.10">
    <property type="entry name" value="Hotdog Thioesterase"/>
    <property type="match status" value="1"/>
</dbReference>